<keyword evidence="2" id="KW-1185">Reference proteome</keyword>
<gene>
    <name evidence="1" type="ORF">DM01DRAFT_1338143</name>
</gene>
<accession>A0A1X2GAY3</accession>
<comment type="caution">
    <text evidence="1">The sequence shown here is derived from an EMBL/GenBank/DDBJ whole genome shotgun (WGS) entry which is preliminary data.</text>
</comment>
<proteinExistence type="predicted"/>
<dbReference type="AlphaFoldDB" id="A0A1X2GAY3"/>
<protein>
    <submittedName>
        <fullName evidence="1">Uncharacterized protein</fullName>
    </submittedName>
</protein>
<sequence length="57" mass="5964">MGYIIDAKSVSSSLEALPLPPLATLSAFLSRRHRSLAALPLNQGLPILPPLSNAGRA</sequence>
<dbReference type="Proteomes" id="UP000242146">
    <property type="component" value="Unassembled WGS sequence"/>
</dbReference>
<reference evidence="1 2" key="1">
    <citation type="submission" date="2016-07" db="EMBL/GenBank/DDBJ databases">
        <title>Pervasive Adenine N6-methylation of Active Genes in Fungi.</title>
        <authorList>
            <consortium name="DOE Joint Genome Institute"/>
            <person name="Mondo S.J."/>
            <person name="Dannebaum R.O."/>
            <person name="Kuo R.C."/>
            <person name="Labutti K."/>
            <person name="Haridas S."/>
            <person name="Kuo A."/>
            <person name="Salamov A."/>
            <person name="Ahrendt S.R."/>
            <person name="Lipzen A."/>
            <person name="Sullivan W."/>
            <person name="Andreopoulos W.B."/>
            <person name="Clum A."/>
            <person name="Lindquist E."/>
            <person name="Daum C."/>
            <person name="Ramamoorthy G.K."/>
            <person name="Gryganskyi A."/>
            <person name="Culley D."/>
            <person name="Magnuson J.K."/>
            <person name="James T.Y."/>
            <person name="O'Malley M.A."/>
            <person name="Stajich J.E."/>
            <person name="Spatafora J.W."/>
            <person name="Visel A."/>
            <person name="Grigoriev I.V."/>
        </authorList>
    </citation>
    <scope>NUCLEOTIDE SEQUENCE [LARGE SCALE GENOMIC DNA]</scope>
    <source>
        <strain evidence="1 2">NRRL 3301</strain>
    </source>
</reference>
<evidence type="ECO:0000313" key="2">
    <source>
        <dbReference type="Proteomes" id="UP000242146"/>
    </source>
</evidence>
<evidence type="ECO:0000313" key="1">
    <source>
        <dbReference type="EMBL" id="ORX49473.1"/>
    </source>
</evidence>
<organism evidence="1 2">
    <name type="scientific">Hesseltinella vesiculosa</name>
    <dbReference type="NCBI Taxonomy" id="101127"/>
    <lineage>
        <taxon>Eukaryota</taxon>
        <taxon>Fungi</taxon>
        <taxon>Fungi incertae sedis</taxon>
        <taxon>Mucoromycota</taxon>
        <taxon>Mucoromycotina</taxon>
        <taxon>Mucoromycetes</taxon>
        <taxon>Mucorales</taxon>
        <taxon>Cunninghamellaceae</taxon>
        <taxon>Hesseltinella</taxon>
    </lineage>
</organism>
<dbReference type="EMBL" id="MCGT01000026">
    <property type="protein sequence ID" value="ORX49473.1"/>
    <property type="molecule type" value="Genomic_DNA"/>
</dbReference>
<name>A0A1X2GAY3_9FUNG</name>